<dbReference type="GO" id="GO:0005525">
    <property type="term" value="F:GTP binding"/>
    <property type="evidence" value="ECO:0007669"/>
    <property type="project" value="InterPro"/>
</dbReference>
<evidence type="ECO:0000313" key="5">
    <source>
        <dbReference type="Proteomes" id="UP000682713"/>
    </source>
</evidence>
<dbReference type="RefSeq" id="WP_213110018.1">
    <property type="nucleotide sequence ID" value="NZ_JAGYPJ010000001.1"/>
</dbReference>
<name>A0A942TNB6_9BACI</name>
<keyword evidence="5" id="KW-1185">Reference proteome</keyword>
<dbReference type="Pfam" id="PF01926">
    <property type="entry name" value="MMR_HSR1"/>
    <property type="match status" value="1"/>
</dbReference>
<proteinExistence type="predicted"/>
<dbReference type="InterPro" id="IPR027417">
    <property type="entry name" value="P-loop_NTPase"/>
</dbReference>
<evidence type="ECO:0000259" key="2">
    <source>
        <dbReference type="Pfam" id="PF01926"/>
    </source>
</evidence>
<accession>A0A942TNB6</accession>
<feature type="domain" description="G" evidence="2">
    <location>
        <begin position="54"/>
        <end position="171"/>
    </location>
</feature>
<evidence type="ECO:0000259" key="3">
    <source>
        <dbReference type="Pfam" id="PF18709"/>
    </source>
</evidence>
<feature type="coiled-coil region" evidence="1">
    <location>
        <begin position="263"/>
        <end position="308"/>
    </location>
</feature>
<protein>
    <submittedName>
        <fullName evidence="4">50S ribosome-binding GTPase</fullName>
    </submittedName>
</protein>
<dbReference type="Gene3D" id="3.40.50.300">
    <property type="entry name" value="P-loop containing nucleotide triphosphate hydrolases"/>
    <property type="match status" value="1"/>
</dbReference>
<dbReference type="InterPro" id="IPR006073">
    <property type="entry name" value="GTP-bd"/>
</dbReference>
<dbReference type="EMBL" id="JAGYPJ010000001">
    <property type="protein sequence ID" value="MBS4199329.1"/>
    <property type="molecule type" value="Genomic_DNA"/>
</dbReference>
<dbReference type="Proteomes" id="UP000682713">
    <property type="component" value="Unassembled WGS sequence"/>
</dbReference>
<gene>
    <name evidence="4" type="ORF">KHA93_06640</name>
</gene>
<feature type="domain" description="Dynamin-like helical" evidence="3">
    <location>
        <begin position="210"/>
        <end position="531"/>
    </location>
</feature>
<dbReference type="AlphaFoldDB" id="A0A942TNB6"/>
<comment type="caution">
    <text evidence="4">The sequence shown here is derived from an EMBL/GenBank/DDBJ whole genome shotgun (WGS) entry which is preliminary data.</text>
</comment>
<organism evidence="4 5">
    <name type="scientific">Lederbergia citrisecunda</name>
    <dbReference type="NCBI Taxonomy" id="2833583"/>
    <lineage>
        <taxon>Bacteria</taxon>
        <taxon>Bacillati</taxon>
        <taxon>Bacillota</taxon>
        <taxon>Bacilli</taxon>
        <taxon>Bacillales</taxon>
        <taxon>Bacillaceae</taxon>
        <taxon>Lederbergia</taxon>
    </lineage>
</organism>
<evidence type="ECO:0000256" key="1">
    <source>
        <dbReference type="SAM" id="Coils"/>
    </source>
</evidence>
<reference evidence="4 5" key="1">
    <citation type="submission" date="2021-05" db="EMBL/GenBank/DDBJ databases">
        <title>Novel Bacillus species.</title>
        <authorList>
            <person name="Liu G."/>
        </authorList>
    </citation>
    <scope>NUCLEOTIDE SEQUENCE [LARGE SCALE GENOMIC DNA]</scope>
    <source>
        <strain evidence="4 5">FJAT-49732</strain>
    </source>
</reference>
<sequence>MIQTFQNEKKKVLDKLYLLKDKLISIEKYDINFSQLIEKIDSAIKNIESEKFVVAMFGAFTDGKSTIISALTKNLDIRVAPEPITDGIHLYKYKTMDDSSNIEDIIIVDTPGLFSENVIHSERTIQYISEANVILYTVDPVNPLKQSHHETVKWLLEKLNKADATIFVINKMDEVADLDDSHDFDRCSRIKTETVINTINSITPLREEPKVICLAADPYGLGLEHWLQNEEEYYRLSRIKMLDIELDNVIKSSKNEFIHKAGISVIKDTLQRSIKQLENIRNELKKQIDLSENQLWEIETNLNKFKRDINTKYRNIKEEVLIVREDILSALDAVTDLKGLSNVMDMKVGKGGYILNEKLNLIVQKHTESLFNEQSDILHGIESSLDFHGEIQQKLVNILGKAGAKFGEKIAAQSAKEISKVILKVRDFAKIPIKFKPWGAIKWGDAVTKFGKFLQGLPVALNAISIISGIVSEQKLSKQRTNIKNEINNHFKDFISSFTIESYINYYFPVVEKEEEIRQNLEKIHIANRETQNNLELIIHELNEQDFELK</sequence>
<dbReference type="SUPFAM" id="SSF52540">
    <property type="entry name" value="P-loop containing nucleoside triphosphate hydrolases"/>
    <property type="match status" value="1"/>
</dbReference>
<keyword evidence="1" id="KW-0175">Coiled coil</keyword>
<dbReference type="InterPro" id="IPR049678">
    <property type="entry name" value="LeoA-like"/>
</dbReference>
<dbReference type="InterPro" id="IPR040576">
    <property type="entry name" value="DLP_helical"/>
</dbReference>
<dbReference type="Pfam" id="PF18709">
    <property type="entry name" value="DLP_helical"/>
    <property type="match status" value="1"/>
</dbReference>
<dbReference type="NCBIfam" id="NF041922">
    <property type="entry name" value="DLP_LeoA_gen"/>
    <property type="match status" value="1"/>
</dbReference>
<evidence type="ECO:0000313" key="4">
    <source>
        <dbReference type="EMBL" id="MBS4199329.1"/>
    </source>
</evidence>